<reference evidence="5" key="2">
    <citation type="submission" date="2020-09" db="EMBL/GenBank/DDBJ databases">
        <authorList>
            <person name="Sun Q."/>
            <person name="Zhou Y."/>
        </authorList>
    </citation>
    <scope>NUCLEOTIDE SEQUENCE</scope>
    <source>
        <strain evidence="5">CGMCC 1.15085</strain>
    </source>
</reference>
<evidence type="ECO:0000256" key="2">
    <source>
        <dbReference type="RuleBase" id="RU003793"/>
    </source>
</evidence>
<dbReference type="EMBL" id="BMHI01000006">
    <property type="protein sequence ID" value="GGB43493.1"/>
    <property type="molecule type" value="Genomic_DNA"/>
</dbReference>
<keyword evidence="3" id="KW-1133">Transmembrane helix</keyword>
<feature type="transmembrane region" description="Helical" evidence="3">
    <location>
        <begin position="44"/>
        <end position="61"/>
    </location>
</feature>
<dbReference type="InterPro" id="IPR014032">
    <property type="entry name" value="Peptidase_A24A_bac"/>
</dbReference>
<evidence type="ECO:0000313" key="6">
    <source>
        <dbReference type="Proteomes" id="UP000636793"/>
    </source>
</evidence>
<dbReference type="GO" id="GO:0004190">
    <property type="term" value="F:aspartic-type endopeptidase activity"/>
    <property type="evidence" value="ECO:0007669"/>
    <property type="project" value="InterPro"/>
</dbReference>
<keyword evidence="6" id="KW-1185">Reference proteome</keyword>
<proteinExistence type="inferred from homology"/>
<feature type="transmembrane region" description="Helical" evidence="3">
    <location>
        <begin position="172"/>
        <end position="190"/>
    </location>
</feature>
<evidence type="ECO:0000259" key="4">
    <source>
        <dbReference type="Pfam" id="PF01478"/>
    </source>
</evidence>
<reference evidence="5" key="1">
    <citation type="journal article" date="2014" name="Int. J. Syst. Evol. Microbiol.">
        <title>Complete genome sequence of Corynebacterium casei LMG S-19264T (=DSM 44701T), isolated from a smear-ripened cheese.</title>
        <authorList>
            <consortium name="US DOE Joint Genome Institute (JGI-PGF)"/>
            <person name="Walter F."/>
            <person name="Albersmeier A."/>
            <person name="Kalinowski J."/>
            <person name="Ruckert C."/>
        </authorList>
    </citation>
    <scope>NUCLEOTIDE SEQUENCE</scope>
    <source>
        <strain evidence="5">CGMCC 1.15085</strain>
    </source>
</reference>
<dbReference type="PRINTS" id="PR00864">
    <property type="entry name" value="PREPILNPTASE"/>
</dbReference>
<dbReference type="GO" id="GO:0005886">
    <property type="term" value="C:plasma membrane"/>
    <property type="evidence" value="ECO:0007669"/>
    <property type="project" value="TreeGrafter"/>
</dbReference>
<dbReference type="Proteomes" id="UP000636793">
    <property type="component" value="Unassembled WGS sequence"/>
</dbReference>
<dbReference type="GO" id="GO:0006465">
    <property type="term" value="P:signal peptide processing"/>
    <property type="evidence" value="ECO:0007669"/>
    <property type="project" value="TreeGrafter"/>
</dbReference>
<dbReference type="RefSeq" id="WP_188838650.1">
    <property type="nucleotide sequence ID" value="NZ_BMHI01000006.1"/>
</dbReference>
<dbReference type="PANTHER" id="PTHR30487">
    <property type="entry name" value="TYPE 4 PREPILIN-LIKE PROTEINS LEADER PEPTIDE-PROCESSING ENZYME"/>
    <property type="match status" value="1"/>
</dbReference>
<comment type="caution">
    <text evidence="5">The sequence shown here is derived from an EMBL/GenBank/DDBJ whole genome shotgun (WGS) entry which is preliminary data.</text>
</comment>
<dbReference type="AlphaFoldDB" id="A0A916WZ14"/>
<feature type="transmembrane region" description="Helical" evidence="3">
    <location>
        <begin position="100"/>
        <end position="119"/>
    </location>
</feature>
<evidence type="ECO:0000313" key="5">
    <source>
        <dbReference type="EMBL" id="GGB43493.1"/>
    </source>
</evidence>
<feature type="transmembrane region" description="Helical" evidence="3">
    <location>
        <begin position="6"/>
        <end position="23"/>
    </location>
</feature>
<dbReference type="PANTHER" id="PTHR30487:SF0">
    <property type="entry name" value="PREPILIN LEADER PEPTIDASE_N-METHYLTRANSFERASE-RELATED"/>
    <property type="match status" value="1"/>
</dbReference>
<dbReference type="InterPro" id="IPR050882">
    <property type="entry name" value="Prepilin_peptidase/N-MTase"/>
</dbReference>
<sequence>MSSGVALLGVALVGFAAGVLLRARLGSFAHRLPAERELPVRRTGWVIPATGVLGALLWAAVRHTEPVAVGVVFVLAGWTMVALAFIDLDVHRLPDAIHLPSYPILLVLLAICAASGGAWSALARAVGAGVVLFVFYFVLLLLPSGFGFGDVKLAGLLGLLLGWLGWDAVVRGTFATFIVGGVVAGVLMLSRRKDRRDEFAYGPSMLAGAVVAVVLSALSG</sequence>
<feature type="transmembrane region" description="Helical" evidence="3">
    <location>
        <begin position="125"/>
        <end position="142"/>
    </location>
</feature>
<dbReference type="Gene3D" id="1.20.120.1220">
    <property type="match status" value="1"/>
</dbReference>
<accession>A0A916WZ14</accession>
<keyword evidence="3" id="KW-0472">Membrane</keyword>
<feature type="domain" description="Prepilin type IV endopeptidase peptidase" evidence="4">
    <location>
        <begin position="76"/>
        <end position="184"/>
    </location>
</feature>
<feature type="transmembrane region" description="Helical" evidence="3">
    <location>
        <begin position="199"/>
        <end position="218"/>
    </location>
</feature>
<organism evidence="5 6">
    <name type="scientific">Flexivirga endophytica</name>
    <dbReference type="NCBI Taxonomy" id="1849103"/>
    <lineage>
        <taxon>Bacteria</taxon>
        <taxon>Bacillati</taxon>
        <taxon>Actinomycetota</taxon>
        <taxon>Actinomycetes</taxon>
        <taxon>Micrococcales</taxon>
        <taxon>Dermacoccaceae</taxon>
        <taxon>Flexivirga</taxon>
    </lineage>
</organism>
<dbReference type="InterPro" id="IPR000045">
    <property type="entry name" value="Prepilin_IV_endopep_pep"/>
</dbReference>
<feature type="transmembrane region" description="Helical" evidence="3">
    <location>
        <begin position="67"/>
        <end position="88"/>
    </location>
</feature>
<dbReference type="Pfam" id="PF01478">
    <property type="entry name" value="Peptidase_A24"/>
    <property type="match status" value="1"/>
</dbReference>
<evidence type="ECO:0000256" key="1">
    <source>
        <dbReference type="ARBA" id="ARBA00005801"/>
    </source>
</evidence>
<evidence type="ECO:0000256" key="3">
    <source>
        <dbReference type="SAM" id="Phobius"/>
    </source>
</evidence>
<comment type="similarity">
    <text evidence="1 2">Belongs to the peptidase A24 family.</text>
</comment>
<protein>
    <recommendedName>
        <fullName evidence="4">Prepilin type IV endopeptidase peptidase domain-containing protein</fullName>
    </recommendedName>
</protein>
<keyword evidence="3" id="KW-0812">Transmembrane</keyword>
<name>A0A916WZ14_9MICO</name>
<gene>
    <name evidence="5" type="ORF">GCM10011492_38120</name>
</gene>